<dbReference type="GO" id="GO:0031460">
    <property type="term" value="P:glycine betaine transport"/>
    <property type="evidence" value="ECO:0007669"/>
    <property type="project" value="TreeGrafter"/>
</dbReference>
<evidence type="ECO:0000313" key="10">
    <source>
        <dbReference type="Proteomes" id="UP000192775"/>
    </source>
</evidence>
<protein>
    <submittedName>
        <fullName evidence="9">QacE family quaternary ammonium compound efflux SMR transporter</fullName>
    </submittedName>
</protein>
<dbReference type="GO" id="GO:0015199">
    <property type="term" value="F:amino-acid betaine transmembrane transporter activity"/>
    <property type="evidence" value="ECO:0007669"/>
    <property type="project" value="TreeGrafter"/>
</dbReference>
<proteinExistence type="inferred from homology"/>
<keyword evidence="2" id="KW-0813">Transport</keyword>
<evidence type="ECO:0000256" key="6">
    <source>
        <dbReference type="ARBA" id="ARBA00023136"/>
    </source>
</evidence>
<evidence type="ECO:0000256" key="3">
    <source>
        <dbReference type="ARBA" id="ARBA00022475"/>
    </source>
</evidence>
<dbReference type="InterPro" id="IPR045324">
    <property type="entry name" value="Small_multidrug_res"/>
</dbReference>
<sequence>MLKWVLLAVTIGLEVMGSLSLKAALDAPGWYVTVVIGYIGAFALLSRVLKLGMAIGVAYGIWGACGVALTALFSALLFGEPLTLPMLGGIALIILGVLTIELGSQRAQRRREREREADAGAAS</sequence>
<dbReference type="EMBL" id="CP020715">
    <property type="protein sequence ID" value="ARJ07140.1"/>
    <property type="molecule type" value="Genomic_DNA"/>
</dbReference>
<organism evidence="9 10">
    <name type="scientific">Cnuibacter physcomitrellae</name>
    <dbReference type="NCBI Taxonomy" id="1619308"/>
    <lineage>
        <taxon>Bacteria</taxon>
        <taxon>Bacillati</taxon>
        <taxon>Actinomycetota</taxon>
        <taxon>Actinomycetes</taxon>
        <taxon>Micrococcales</taxon>
        <taxon>Microbacteriaceae</taxon>
        <taxon>Cnuibacter</taxon>
    </lineage>
</organism>
<evidence type="ECO:0000256" key="5">
    <source>
        <dbReference type="ARBA" id="ARBA00022989"/>
    </source>
</evidence>
<feature type="transmembrane region" description="Helical" evidence="8">
    <location>
        <begin position="27"/>
        <end position="45"/>
    </location>
</feature>
<dbReference type="PANTHER" id="PTHR30561:SF1">
    <property type="entry name" value="MULTIDRUG TRANSPORTER EMRE"/>
    <property type="match status" value="1"/>
</dbReference>
<reference evidence="9 10" key="1">
    <citation type="submission" date="2017-04" db="EMBL/GenBank/DDBJ databases">
        <authorList>
            <person name="Afonso C.L."/>
            <person name="Miller P.J."/>
            <person name="Scott M.A."/>
            <person name="Spackman E."/>
            <person name="Goraichik I."/>
            <person name="Dimitrov K.M."/>
            <person name="Suarez D.L."/>
            <person name="Swayne D.E."/>
        </authorList>
    </citation>
    <scope>NUCLEOTIDE SEQUENCE [LARGE SCALE GENOMIC DNA]</scope>
    <source>
        <strain evidence="10">XA(T)</strain>
    </source>
</reference>
<keyword evidence="6 8" id="KW-0472">Membrane</keyword>
<dbReference type="Gene3D" id="1.10.3730.20">
    <property type="match status" value="1"/>
</dbReference>
<comment type="similarity">
    <text evidence="7">Belongs to the drug/metabolite transporter (DMT) superfamily. Small multidrug resistance (SMR) (TC 2.A.7.1) family.</text>
</comment>
<dbReference type="KEGG" id="cphy:B5808_01755"/>
<feature type="transmembrane region" description="Helical" evidence="8">
    <location>
        <begin position="84"/>
        <end position="103"/>
    </location>
</feature>
<keyword evidence="5 8" id="KW-1133">Transmembrane helix</keyword>
<feature type="transmembrane region" description="Helical" evidence="8">
    <location>
        <begin position="57"/>
        <end position="78"/>
    </location>
</feature>
<keyword evidence="3" id="KW-1003">Cell membrane</keyword>
<gene>
    <name evidence="9" type="ORF">B5808_01755</name>
</gene>
<dbReference type="InterPro" id="IPR000390">
    <property type="entry name" value="Small_drug/metabolite_transptr"/>
</dbReference>
<dbReference type="GO" id="GO:0015297">
    <property type="term" value="F:antiporter activity"/>
    <property type="evidence" value="ECO:0007669"/>
    <property type="project" value="TreeGrafter"/>
</dbReference>
<name>A0A1X9LYK7_9MICO</name>
<keyword evidence="4 7" id="KW-0812">Transmembrane</keyword>
<dbReference type="Pfam" id="PF00893">
    <property type="entry name" value="Multi_Drug_Res"/>
    <property type="match status" value="1"/>
</dbReference>
<dbReference type="AlphaFoldDB" id="A0A1X9LYK7"/>
<dbReference type="SUPFAM" id="SSF103481">
    <property type="entry name" value="Multidrug resistance efflux transporter EmrE"/>
    <property type="match status" value="1"/>
</dbReference>
<evidence type="ECO:0000313" key="9">
    <source>
        <dbReference type="EMBL" id="ARJ07140.1"/>
    </source>
</evidence>
<evidence type="ECO:0000256" key="1">
    <source>
        <dbReference type="ARBA" id="ARBA00004651"/>
    </source>
</evidence>
<comment type="subcellular location">
    <subcellularLocation>
        <location evidence="1 7">Cell membrane</location>
        <topology evidence="1 7">Multi-pass membrane protein</topology>
    </subcellularLocation>
</comment>
<dbReference type="GO" id="GO:0015220">
    <property type="term" value="F:choline transmembrane transporter activity"/>
    <property type="evidence" value="ECO:0007669"/>
    <property type="project" value="TreeGrafter"/>
</dbReference>
<evidence type="ECO:0000256" key="4">
    <source>
        <dbReference type="ARBA" id="ARBA00022692"/>
    </source>
</evidence>
<dbReference type="GO" id="GO:0005886">
    <property type="term" value="C:plasma membrane"/>
    <property type="evidence" value="ECO:0007669"/>
    <property type="project" value="UniProtKB-SubCell"/>
</dbReference>
<accession>A0A1X9LYK7</accession>
<dbReference type="PANTHER" id="PTHR30561">
    <property type="entry name" value="SMR FAMILY PROTON-DEPENDENT DRUG EFFLUX TRANSPORTER SUGE"/>
    <property type="match status" value="1"/>
</dbReference>
<evidence type="ECO:0000256" key="2">
    <source>
        <dbReference type="ARBA" id="ARBA00022448"/>
    </source>
</evidence>
<evidence type="ECO:0000256" key="8">
    <source>
        <dbReference type="SAM" id="Phobius"/>
    </source>
</evidence>
<dbReference type="InterPro" id="IPR037185">
    <property type="entry name" value="EmrE-like"/>
</dbReference>
<dbReference type="STRING" id="1619308.B5808_01755"/>
<evidence type="ECO:0000256" key="7">
    <source>
        <dbReference type="RuleBase" id="RU003942"/>
    </source>
</evidence>
<dbReference type="Proteomes" id="UP000192775">
    <property type="component" value="Chromosome"/>
</dbReference>
<keyword evidence="10" id="KW-1185">Reference proteome</keyword>